<dbReference type="SUPFAM" id="SSF51735">
    <property type="entry name" value="NAD(P)-binding Rossmann-fold domains"/>
    <property type="match status" value="1"/>
</dbReference>
<keyword evidence="2" id="KW-0812">Transmembrane</keyword>
<dbReference type="GO" id="GO:0005886">
    <property type="term" value="C:plasma membrane"/>
    <property type="evidence" value="ECO:0007669"/>
    <property type="project" value="TreeGrafter"/>
</dbReference>
<evidence type="ECO:0000256" key="1">
    <source>
        <dbReference type="ARBA" id="ARBA00038048"/>
    </source>
</evidence>
<organism evidence="4 5">
    <name type="scientific">Amblyomma americanum</name>
    <name type="common">Lone star tick</name>
    <dbReference type="NCBI Taxonomy" id="6943"/>
    <lineage>
        <taxon>Eukaryota</taxon>
        <taxon>Metazoa</taxon>
        <taxon>Ecdysozoa</taxon>
        <taxon>Arthropoda</taxon>
        <taxon>Chelicerata</taxon>
        <taxon>Arachnida</taxon>
        <taxon>Acari</taxon>
        <taxon>Parasitiformes</taxon>
        <taxon>Ixodida</taxon>
        <taxon>Ixodoidea</taxon>
        <taxon>Ixodidae</taxon>
        <taxon>Amblyomminae</taxon>
        <taxon>Amblyomma</taxon>
    </lineage>
</organism>
<feature type="transmembrane region" description="Helical" evidence="2">
    <location>
        <begin position="293"/>
        <end position="319"/>
    </location>
</feature>
<evidence type="ECO:0000256" key="2">
    <source>
        <dbReference type="SAM" id="Phobius"/>
    </source>
</evidence>
<evidence type="ECO:0000313" key="5">
    <source>
        <dbReference type="Proteomes" id="UP001321473"/>
    </source>
</evidence>
<dbReference type="Pfam" id="PF03435">
    <property type="entry name" value="Sacchrp_dh_NADP"/>
    <property type="match status" value="1"/>
</dbReference>
<accession>A0AAQ4EP46</accession>
<dbReference type="GO" id="GO:0009247">
    <property type="term" value="P:glycolipid biosynthetic process"/>
    <property type="evidence" value="ECO:0007669"/>
    <property type="project" value="TreeGrafter"/>
</dbReference>
<reference evidence="4 5" key="1">
    <citation type="journal article" date="2023" name="Arcadia Sci">
        <title>De novo assembly of a long-read Amblyomma americanum tick genome.</title>
        <authorList>
            <person name="Chou S."/>
            <person name="Poskanzer K.E."/>
            <person name="Rollins M."/>
            <person name="Thuy-Boun P.S."/>
        </authorList>
    </citation>
    <scope>NUCLEOTIDE SEQUENCE [LARGE SCALE GENOMIC DNA]</scope>
    <source>
        <strain evidence="4">F_SG_1</strain>
        <tissue evidence="4">Salivary glands</tissue>
    </source>
</reference>
<dbReference type="PANTHER" id="PTHR12286">
    <property type="entry name" value="SACCHAROPINE DEHYDROGENASE-LIKE OXIDOREDUCTASE"/>
    <property type="match status" value="1"/>
</dbReference>
<dbReference type="AlphaFoldDB" id="A0AAQ4EP46"/>
<evidence type="ECO:0000259" key="3">
    <source>
        <dbReference type="Pfam" id="PF03435"/>
    </source>
</evidence>
<dbReference type="FunFam" id="3.40.50.720:FF:000178">
    <property type="entry name" value="Saccharopine dehydrogenase-like oxidoreductase"/>
    <property type="match status" value="1"/>
</dbReference>
<sequence>MSSPRELDIVLFGATGVTGVYVVEELHRASEGLRWGVAGRSADKLRQTLRAAAKNLGLEARRHTDHSVCCAEDALDSVPVIVADVADEASLLAMAKQTRLVLNTVGPYRFFGRQVVKACVECGTHHIDVSGEPQYLEQMQVEFYDEAREKGIVILGACGFDSIPAEMCLAYLRQKFQGDLDQVESFVFMRQGPQGMKINYGTWQSAIYGLAHASELVELRRQAREKFFTKPLPPRHTRLARRNALFWSDVAQGWCLPFLGSDRSVLLHSEMFRHQLCDTKPVQVQTYLRVPGFFSGLGLIFVAAMFGLLSMCGFGRWLLERFPGFFSAGMVKRGGPTREQALGCSFTMTMRGRGWKEKLAEPTDRHGGEMDHSMTVRLDGPDPAYVTTAMCMVQVAVVVLKEKDKMIIKGGVLSPGAALDGTSYLARVQEHGFQMAVVSD</sequence>
<keyword evidence="5" id="KW-1185">Reference proteome</keyword>
<keyword evidence="2" id="KW-1133">Transmembrane helix</keyword>
<keyword evidence="2" id="KW-0472">Membrane</keyword>
<dbReference type="Gene3D" id="3.40.50.720">
    <property type="entry name" value="NAD(P)-binding Rossmann-like Domain"/>
    <property type="match status" value="1"/>
</dbReference>
<comment type="similarity">
    <text evidence="1">Belongs to the saccharopine dehydrogenase family.</text>
</comment>
<protein>
    <recommendedName>
        <fullName evidence="3">Saccharopine dehydrogenase NADP binding domain-containing protein</fullName>
    </recommendedName>
</protein>
<dbReference type="EMBL" id="JARKHS020012885">
    <property type="protein sequence ID" value="KAK8776495.1"/>
    <property type="molecule type" value="Genomic_DNA"/>
</dbReference>
<evidence type="ECO:0000313" key="4">
    <source>
        <dbReference type="EMBL" id="KAK8776495.1"/>
    </source>
</evidence>
<dbReference type="InterPro" id="IPR005097">
    <property type="entry name" value="Sacchrp_dh_NADP-bd"/>
</dbReference>
<feature type="domain" description="Saccharopine dehydrogenase NADP binding" evidence="3">
    <location>
        <begin position="9"/>
        <end position="155"/>
    </location>
</feature>
<dbReference type="GO" id="GO:0005811">
    <property type="term" value="C:lipid droplet"/>
    <property type="evidence" value="ECO:0007669"/>
    <property type="project" value="TreeGrafter"/>
</dbReference>
<dbReference type="GO" id="GO:0005739">
    <property type="term" value="C:mitochondrion"/>
    <property type="evidence" value="ECO:0007669"/>
    <property type="project" value="TreeGrafter"/>
</dbReference>
<dbReference type="InterPro" id="IPR036291">
    <property type="entry name" value="NAD(P)-bd_dom_sf"/>
</dbReference>
<dbReference type="PANTHER" id="PTHR12286:SF5">
    <property type="entry name" value="SACCHAROPINE DEHYDROGENASE-LIKE OXIDOREDUCTASE"/>
    <property type="match status" value="1"/>
</dbReference>
<dbReference type="Proteomes" id="UP001321473">
    <property type="component" value="Unassembled WGS sequence"/>
</dbReference>
<gene>
    <name evidence="4" type="ORF">V5799_030160</name>
</gene>
<comment type="caution">
    <text evidence="4">The sequence shown here is derived from an EMBL/GenBank/DDBJ whole genome shotgun (WGS) entry which is preliminary data.</text>
</comment>
<name>A0AAQ4EP46_AMBAM</name>
<dbReference type="InterPro" id="IPR051276">
    <property type="entry name" value="Saccharopine_DH-like_oxidrdct"/>
</dbReference>
<proteinExistence type="inferred from homology"/>